<evidence type="ECO:0000256" key="2">
    <source>
        <dbReference type="SAM" id="Phobius"/>
    </source>
</evidence>
<evidence type="ECO:0000259" key="3">
    <source>
        <dbReference type="SMART" id="SM00978"/>
    </source>
</evidence>
<keyword evidence="2" id="KW-1133">Transmembrane helix</keyword>
<accession>A0A8B6XAB9</accession>
<dbReference type="InterPro" id="IPR032710">
    <property type="entry name" value="NTF2-like_dom_sf"/>
</dbReference>
<sequence>MAVAFMPARADEKVQPAEPAARPVTEAHAAPETGESARGTAEVGAALAPAPVPPRRRTKEPKRVALAAPAEAAVLAPVAAPVASAGALVVTLVAAAGFVALFGVAPSPGVAVAVLAVALLLVLLAVIVPWRVAGRARRQRPVGPPVALPVRDLGPNTIGQLGREGSAEPVEPKLAASGRTASSPASAAKPPTAAADAPLPLSAALAREATRTTPRAPAGFDGEAFLGAAREHFLRLQQAWDDGDTVGMEAMMTPAMIGRVHAELERRQSERSRAERTEVLDLAAELLGVTARDGTLIASVRFRGAMRDLDATVAMDRPDAFDEIWNFDCADRAANRWLLAGIETLHA</sequence>
<dbReference type="Gene3D" id="3.10.450.240">
    <property type="match status" value="1"/>
</dbReference>
<dbReference type="SUPFAM" id="SSF54427">
    <property type="entry name" value="NTF2-like"/>
    <property type="match status" value="1"/>
</dbReference>
<reference evidence="5" key="1">
    <citation type="submission" date="2025-08" db="UniProtKB">
        <authorList>
            <consortium name="RefSeq"/>
        </authorList>
    </citation>
    <scope>IDENTIFICATION</scope>
</reference>
<feature type="transmembrane region" description="Helical" evidence="2">
    <location>
        <begin position="110"/>
        <end position="130"/>
    </location>
</feature>
<dbReference type="RefSeq" id="WP_051378922.1">
    <property type="nucleotide sequence ID" value="NZ_AXWS01000019.1"/>
</dbReference>
<dbReference type="Proteomes" id="UP000675920">
    <property type="component" value="Unplaced"/>
</dbReference>
<feature type="compositionally biased region" description="Low complexity" evidence="1">
    <location>
        <begin position="181"/>
        <end position="195"/>
    </location>
</feature>
<protein>
    <submittedName>
        <fullName evidence="5">Tim44 domain-containing protein</fullName>
    </submittedName>
</protein>
<name>A0A8B6XAB9_9BURK</name>
<dbReference type="AlphaFoldDB" id="A0A8B6XAB9"/>
<proteinExistence type="predicted"/>
<dbReference type="InterPro" id="IPR007379">
    <property type="entry name" value="Tim44-like_dom"/>
</dbReference>
<keyword evidence="2" id="KW-0812">Transmembrane</keyword>
<dbReference type="PANTHER" id="PTHR41542:SF1">
    <property type="entry name" value="BLL5807 PROTEIN"/>
    <property type="match status" value="1"/>
</dbReference>
<dbReference type="PANTHER" id="PTHR41542">
    <property type="entry name" value="BLL5807 PROTEIN"/>
    <property type="match status" value="1"/>
</dbReference>
<dbReference type="SMART" id="SM00978">
    <property type="entry name" value="Tim44"/>
    <property type="match status" value="1"/>
</dbReference>
<evidence type="ECO:0000313" key="5">
    <source>
        <dbReference type="RefSeq" id="WP_051378922.1"/>
    </source>
</evidence>
<organism evidence="4 5">
    <name type="scientific">Derxia gummosa DSM 723</name>
    <dbReference type="NCBI Taxonomy" id="1121388"/>
    <lineage>
        <taxon>Bacteria</taxon>
        <taxon>Pseudomonadati</taxon>
        <taxon>Pseudomonadota</taxon>
        <taxon>Betaproteobacteria</taxon>
        <taxon>Burkholderiales</taxon>
        <taxon>Alcaligenaceae</taxon>
        <taxon>Derxia</taxon>
    </lineage>
</organism>
<keyword evidence="4" id="KW-1185">Reference proteome</keyword>
<evidence type="ECO:0000313" key="4">
    <source>
        <dbReference type="Proteomes" id="UP000675920"/>
    </source>
</evidence>
<feature type="region of interest" description="Disordered" evidence="1">
    <location>
        <begin position="153"/>
        <end position="195"/>
    </location>
</feature>
<feature type="transmembrane region" description="Helical" evidence="2">
    <location>
        <begin position="72"/>
        <end position="104"/>
    </location>
</feature>
<evidence type="ECO:0000256" key="1">
    <source>
        <dbReference type="SAM" id="MobiDB-lite"/>
    </source>
</evidence>
<dbReference type="Pfam" id="PF04280">
    <property type="entry name" value="Tim44"/>
    <property type="match status" value="1"/>
</dbReference>
<feature type="domain" description="Tim44-like" evidence="3">
    <location>
        <begin position="206"/>
        <end position="344"/>
    </location>
</feature>
<keyword evidence="2" id="KW-0472">Membrane</keyword>
<dbReference type="OrthoDB" id="5297955at2"/>
<feature type="region of interest" description="Disordered" evidence="1">
    <location>
        <begin position="1"/>
        <end position="59"/>
    </location>
</feature>